<dbReference type="AlphaFoldDB" id="A0A5C6RZW8"/>
<keyword evidence="1" id="KW-0472">Membrane</keyword>
<evidence type="ECO:0000313" key="2">
    <source>
        <dbReference type="EMBL" id="TXB67657.1"/>
    </source>
</evidence>
<feature type="transmembrane region" description="Helical" evidence="1">
    <location>
        <begin position="212"/>
        <end position="233"/>
    </location>
</feature>
<keyword evidence="1" id="KW-0812">Transmembrane</keyword>
<dbReference type="Proteomes" id="UP000321580">
    <property type="component" value="Unassembled WGS sequence"/>
</dbReference>
<dbReference type="RefSeq" id="WP_147166238.1">
    <property type="nucleotide sequence ID" value="NZ_VOOR01000006.1"/>
</dbReference>
<keyword evidence="1" id="KW-1133">Transmembrane helix</keyword>
<dbReference type="OrthoDB" id="675847at2"/>
<evidence type="ECO:0000313" key="3">
    <source>
        <dbReference type="Proteomes" id="UP000321580"/>
    </source>
</evidence>
<comment type="caution">
    <text evidence="2">The sequence shown here is derived from an EMBL/GenBank/DDBJ whole genome shotgun (WGS) entry which is preliminary data.</text>
</comment>
<dbReference type="EMBL" id="VOOR01000006">
    <property type="protein sequence ID" value="TXB67657.1"/>
    <property type="molecule type" value="Genomic_DNA"/>
</dbReference>
<keyword evidence="3" id="KW-1185">Reference proteome</keyword>
<feature type="transmembrane region" description="Helical" evidence="1">
    <location>
        <begin position="140"/>
        <end position="160"/>
    </location>
</feature>
<name>A0A5C6RZW8_9BACT</name>
<feature type="transmembrane region" description="Helical" evidence="1">
    <location>
        <begin position="46"/>
        <end position="67"/>
    </location>
</feature>
<organism evidence="2 3">
    <name type="scientific">Phaeodactylibacter luteus</name>
    <dbReference type="NCBI Taxonomy" id="1564516"/>
    <lineage>
        <taxon>Bacteria</taxon>
        <taxon>Pseudomonadati</taxon>
        <taxon>Bacteroidota</taxon>
        <taxon>Saprospiria</taxon>
        <taxon>Saprospirales</taxon>
        <taxon>Haliscomenobacteraceae</taxon>
        <taxon>Phaeodactylibacter</taxon>
    </lineage>
</organism>
<feature type="transmembrane region" description="Helical" evidence="1">
    <location>
        <begin position="6"/>
        <end position="25"/>
    </location>
</feature>
<sequence>MSTPLFIIGQLITLVLCAGLFGSIYTSVRKGLSKLKLPVEQQKRAALLSVSALGIWTMILAGGALLLQQEANSAGAVLSFAYLLPVAVGLALLGFRFFRLLLRATPPSWLVKVQGIRIIVSLLLWLGYQGQYVPPQLTFLWFNYDIVVGVSALMGSYAFFARGRLRRPEILLWNSFGLFSLWYLVGIALVSVPGSWQLFETSPDGTFLLQPIFILLQGFIFPLCSLWHVYSIWQALSRPLSKSFGQRLSQRTRY</sequence>
<protein>
    <submittedName>
        <fullName evidence="2">Uncharacterized protein</fullName>
    </submittedName>
</protein>
<evidence type="ECO:0000256" key="1">
    <source>
        <dbReference type="SAM" id="Phobius"/>
    </source>
</evidence>
<proteinExistence type="predicted"/>
<accession>A0A5C6RZW8</accession>
<feature type="transmembrane region" description="Helical" evidence="1">
    <location>
        <begin position="73"/>
        <end position="97"/>
    </location>
</feature>
<feature type="transmembrane region" description="Helical" evidence="1">
    <location>
        <begin position="109"/>
        <end position="128"/>
    </location>
</feature>
<feature type="transmembrane region" description="Helical" evidence="1">
    <location>
        <begin position="172"/>
        <end position="192"/>
    </location>
</feature>
<reference evidence="2 3" key="1">
    <citation type="submission" date="2019-08" db="EMBL/GenBank/DDBJ databases">
        <title>Genome of Phaeodactylibacter luteus.</title>
        <authorList>
            <person name="Bowman J.P."/>
        </authorList>
    </citation>
    <scope>NUCLEOTIDE SEQUENCE [LARGE SCALE GENOMIC DNA]</scope>
    <source>
        <strain evidence="2 3">KCTC 42180</strain>
    </source>
</reference>
<gene>
    <name evidence="2" type="ORF">FRY97_04510</name>
</gene>